<dbReference type="AlphaFoldDB" id="X0VSM2"/>
<keyword evidence="1" id="KW-0812">Transmembrane</keyword>
<proteinExistence type="predicted"/>
<gene>
    <name evidence="2" type="ORF">S01H1_57500</name>
</gene>
<name>X0VSM2_9ZZZZ</name>
<feature type="non-terminal residue" evidence="2">
    <location>
        <position position="68"/>
    </location>
</feature>
<sequence length="68" mass="7189">MKPAAVYVGTRSGSALMVTVVYLAVMTLFASTFIGYLNRTMSSAGRAERKLICIAIAEGGIDKAMAEL</sequence>
<comment type="caution">
    <text evidence="2">The sequence shown here is derived from an EMBL/GenBank/DDBJ whole genome shotgun (WGS) entry which is preliminary data.</text>
</comment>
<keyword evidence="1" id="KW-0472">Membrane</keyword>
<evidence type="ECO:0000256" key="1">
    <source>
        <dbReference type="SAM" id="Phobius"/>
    </source>
</evidence>
<feature type="transmembrane region" description="Helical" evidence="1">
    <location>
        <begin position="15"/>
        <end position="37"/>
    </location>
</feature>
<reference evidence="2" key="1">
    <citation type="journal article" date="2014" name="Front. Microbiol.">
        <title>High frequency of phylogenetically diverse reductive dehalogenase-homologous genes in deep subseafloor sedimentary metagenomes.</title>
        <authorList>
            <person name="Kawai M."/>
            <person name="Futagami T."/>
            <person name="Toyoda A."/>
            <person name="Takaki Y."/>
            <person name="Nishi S."/>
            <person name="Hori S."/>
            <person name="Arai W."/>
            <person name="Tsubouchi T."/>
            <person name="Morono Y."/>
            <person name="Uchiyama I."/>
            <person name="Ito T."/>
            <person name="Fujiyama A."/>
            <person name="Inagaki F."/>
            <person name="Takami H."/>
        </authorList>
    </citation>
    <scope>NUCLEOTIDE SEQUENCE</scope>
    <source>
        <strain evidence="2">Expedition CK06-06</strain>
    </source>
</reference>
<protein>
    <submittedName>
        <fullName evidence="2">Uncharacterized protein</fullName>
    </submittedName>
</protein>
<organism evidence="2">
    <name type="scientific">marine sediment metagenome</name>
    <dbReference type="NCBI Taxonomy" id="412755"/>
    <lineage>
        <taxon>unclassified sequences</taxon>
        <taxon>metagenomes</taxon>
        <taxon>ecological metagenomes</taxon>
    </lineage>
</organism>
<dbReference type="EMBL" id="BARS01037501">
    <property type="protein sequence ID" value="GAG14142.1"/>
    <property type="molecule type" value="Genomic_DNA"/>
</dbReference>
<keyword evidence="1" id="KW-1133">Transmembrane helix</keyword>
<accession>X0VSM2</accession>
<evidence type="ECO:0000313" key="2">
    <source>
        <dbReference type="EMBL" id="GAG14142.1"/>
    </source>
</evidence>